<accession>A0A1H1PG25</accession>
<dbReference type="RefSeq" id="WP_091520502.1">
    <property type="nucleotide sequence ID" value="NZ_LT629772.1"/>
</dbReference>
<evidence type="ECO:0000313" key="3">
    <source>
        <dbReference type="EMBL" id="SDS10248.1"/>
    </source>
</evidence>
<reference evidence="3 4" key="1">
    <citation type="submission" date="2016-10" db="EMBL/GenBank/DDBJ databases">
        <authorList>
            <person name="de Groot N.N."/>
        </authorList>
    </citation>
    <scope>NUCLEOTIDE SEQUENCE [LARGE SCALE GENOMIC DNA]</scope>
    <source>
        <strain evidence="3 4">DSM 21800</strain>
    </source>
</reference>
<evidence type="ECO:0000256" key="2">
    <source>
        <dbReference type="SAM" id="Phobius"/>
    </source>
</evidence>
<evidence type="ECO:0008006" key="5">
    <source>
        <dbReference type="Google" id="ProtNLM"/>
    </source>
</evidence>
<keyword evidence="4" id="KW-1185">Reference proteome</keyword>
<evidence type="ECO:0000256" key="1">
    <source>
        <dbReference type="SAM" id="MobiDB-lite"/>
    </source>
</evidence>
<dbReference type="STRING" id="630515.SAMN04489812_0890"/>
<dbReference type="Pfam" id="PF11239">
    <property type="entry name" value="DUF3040"/>
    <property type="match status" value="1"/>
</dbReference>
<sequence length="130" mass="14328">MALSDEEERLLHQMEEALAAEDPKLSHALSGKGSRRVHRRRAALAGVGFFVGLALLVVGMSTNIFFSVLGFVVMLAAAVTAIYSWQHVNDAPVDGGNTDRPKTPQSAPNAQGFMDKMEERWRKRRDESGF</sequence>
<dbReference type="OrthoDB" id="5244024at2"/>
<dbReference type="InterPro" id="IPR021401">
    <property type="entry name" value="DUF3040"/>
</dbReference>
<keyword evidence="2" id="KW-1133">Transmembrane helix</keyword>
<dbReference type="EMBL" id="LT629772">
    <property type="protein sequence ID" value="SDS10248.1"/>
    <property type="molecule type" value="Genomic_DNA"/>
</dbReference>
<dbReference type="Proteomes" id="UP000199103">
    <property type="component" value="Chromosome I"/>
</dbReference>
<protein>
    <recommendedName>
        <fullName evidence="5">DUF3040 domain-containing protein</fullName>
    </recommendedName>
</protein>
<dbReference type="AlphaFoldDB" id="A0A1H1PG25"/>
<keyword evidence="2" id="KW-0472">Membrane</keyword>
<organism evidence="3 4">
    <name type="scientific">Microlunatus soli</name>
    <dbReference type="NCBI Taxonomy" id="630515"/>
    <lineage>
        <taxon>Bacteria</taxon>
        <taxon>Bacillati</taxon>
        <taxon>Actinomycetota</taxon>
        <taxon>Actinomycetes</taxon>
        <taxon>Propionibacteriales</taxon>
        <taxon>Propionibacteriaceae</taxon>
        <taxon>Microlunatus</taxon>
    </lineage>
</organism>
<proteinExistence type="predicted"/>
<feature type="compositionally biased region" description="Basic and acidic residues" evidence="1">
    <location>
        <begin position="115"/>
        <end position="130"/>
    </location>
</feature>
<feature type="region of interest" description="Disordered" evidence="1">
    <location>
        <begin position="92"/>
        <end position="130"/>
    </location>
</feature>
<feature type="transmembrane region" description="Helical" evidence="2">
    <location>
        <begin position="64"/>
        <end position="85"/>
    </location>
</feature>
<feature type="transmembrane region" description="Helical" evidence="2">
    <location>
        <begin position="42"/>
        <end position="58"/>
    </location>
</feature>
<name>A0A1H1PG25_9ACTN</name>
<evidence type="ECO:0000313" key="4">
    <source>
        <dbReference type="Proteomes" id="UP000199103"/>
    </source>
</evidence>
<gene>
    <name evidence="3" type="ORF">SAMN04489812_0890</name>
</gene>
<keyword evidence="2" id="KW-0812">Transmembrane</keyword>